<dbReference type="GO" id="GO:0003676">
    <property type="term" value="F:nucleic acid binding"/>
    <property type="evidence" value="ECO:0007669"/>
    <property type="project" value="InterPro"/>
</dbReference>
<dbReference type="InterPro" id="IPR012337">
    <property type="entry name" value="RNaseH-like_sf"/>
</dbReference>
<dbReference type="PANTHER" id="PTHR47723:SF19">
    <property type="entry name" value="POLYNUCLEOTIDYL TRANSFERASE, RIBONUCLEASE H-LIKE SUPERFAMILY PROTEIN"/>
    <property type="match status" value="1"/>
</dbReference>
<dbReference type="InterPro" id="IPR002156">
    <property type="entry name" value="RNaseH_domain"/>
</dbReference>
<dbReference type="InterPro" id="IPR036397">
    <property type="entry name" value="RNaseH_sf"/>
</dbReference>
<evidence type="ECO:0000313" key="3">
    <source>
        <dbReference type="EMBL" id="KAG8492505.1"/>
    </source>
</evidence>
<dbReference type="Gene3D" id="3.30.420.10">
    <property type="entry name" value="Ribonuclease H-like superfamily/Ribonuclease H"/>
    <property type="match status" value="1"/>
</dbReference>
<feature type="domain" description="Reverse transcriptase zinc-binding" evidence="2">
    <location>
        <begin position="13"/>
        <end position="58"/>
    </location>
</feature>
<organism evidence="3 4">
    <name type="scientific">Gossypium anomalum</name>
    <dbReference type="NCBI Taxonomy" id="47600"/>
    <lineage>
        <taxon>Eukaryota</taxon>
        <taxon>Viridiplantae</taxon>
        <taxon>Streptophyta</taxon>
        <taxon>Embryophyta</taxon>
        <taxon>Tracheophyta</taxon>
        <taxon>Spermatophyta</taxon>
        <taxon>Magnoliopsida</taxon>
        <taxon>eudicotyledons</taxon>
        <taxon>Gunneridae</taxon>
        <taxon>Pentapetalae</taxon>
        <taxon>rosids</taxon>
        <taxon>malvids</taxon>
        <taxon>Malvales</taxon>
        <taxon>Malvaceae</taxon>
        <taxon>Malvoideae</taxon>
        <taxon>Gossypium</taxon>
    </lineage>
</organism>
<proteinExistence type="predicted"/>
<evidence type="ECO:0000259" key="1">
    <source>
        <dbReference type="Pfam" id="PF13456"/>
    </source>
</evidence>
<evidence type="ECO:0000259" key="2">
    <source>
        <dbReference type="Pfam" id="PF13966"/>
    </source>
</evidence>
<dbReference type="PANTHER" id="PTHR47723">
    <property type="entry name" value="OS05G0353850 PROTEIN"/>
    <property type="match status" value="1"/>
</dbReference>
<gene>
    <name evidence="3" type="ORF">CXB51_009760</name>
</gene>
<evidence type="ECO:0000313" key="4">
    <source>
        <dbReference type="Proteomes" id="UP000701853"/>
    </source>
</evidence>
<dbReference type="InterPro" id="IPR053151">
    <property type="entry name" value="RNase_H-like"/>
</dbReference>
<dbReference type="Pfam" id="PF13966">
    <property type="entry name" value="zf-RVT"/>
    <property type="match status" value="1"/>
</dbReference>
<comment type="caution">
    <text evidence="3">The sequence shown here is derived from an EMBL/GenBank/DDBJ whole genome shotgun (WGS) entry which is preliminary data.</text>
</comment>
<dbReference type="CDD" id="cd06222">
    <property type="entry name" value="RNase_H_like"/>
    <property type="match status" value="1"/>
</dbReference>
<dbReference type="AlphaFoldDB" id="A0A8J5ZC95"/>
<sequence>MAPLFDVGKTLGFQQRLLTDSERVKRGIGHSTLCTLCGHVVEDLAHILRDCPFAKDVWTLVLPEKLKQSCWARQYELQNGINQTNNHSSNSANSLDDTWVFLSTDGAMARDFGYATTGGVVRDHDGNWIVGFTHFLGVCSPFEAEIWGILNGILILLNKGYRRTIILTDNFEVA</sequence>
<feature type="domain" description="RNase H type-1" evidence="1">
    <location>
        <begin position="104"/>
        <end position="173"/>
    </location>
</feature>
<dbReference type="InterPro" id="IPR026960">
    <property type="entry name" value="RVT-Znf"/>
</dbReference>
<protein>
    <recommendedName>
        <fullName evidence="5">RNase H type-1 domain-containing protein</fullName>
    </recommendedName>
</protein>
<reference evidence="3 4" key="1">
    <citation type="journal article" date="2021" name="bioRxiv">
        <title>The Gossypium anomalum genome as a resource for cotton improvement and evolutionary analysis of hybrid incompatibility.</title>
        <authorList>
            <person name="Grover C.E."/>
            <person name="Yuan D."/>
            <person name="Arick M.A."/>
            <person name="Miller E.R."/>
            <person name="Hu G."/>
            <person name="Peterson D.G."/>
            <person name="Wendel J.F."/>
            <person name="Udall J.A."/>
        </authorList>
    </citation>
    <scope>NUCLEOTIDE SEQUENCE [LARGE SCALE GENOMIC DNA]</scope>
    <source>
        <strain evidence="3">JFW-Udall</strain>
        <tissue evidence="3">Leaf</tissue>
    </source>
</reference>
<keyword evidence="4" id="KW-1185">Reference proteome</keyword>
<dbReference type="Pfam" id="PF13456">
    <property type="entry name" value="RVT_3"/>
    <property type="match status" value="1"/>
</dbReference>
<accession>A0A8J5ZC95</accession>
<dbReference type="SUPFAM" id="SSF53098">
    <property type="entry name" value="Ribonuclease H-like"/>
    <property type="match status" value="1"/>
</dbReference>
<dbReference type="GO" id="GO:0004523">
    <property type="term" value="F:RNA-DNA hybrid ribonuclease activity"/>
    <property type="evidence" value="ECO:0007669"/>
    <property type="project" value="InterPro"/>
</dbReference>
<dbReference type="InterPro" id="IPR044730">
    <property type="entry name" value="RNase_H-like_dom_plant"/>
</dbReference>
<dbReference type="Proteomes" id="UP000701853">
    <property type="component" value="Chromosome 5"/>
</dbReference>
<evidence type="ECO:0008006" key="5">
    <source>
        <dbReference type="Google" id="ProtNLM"/>
    </source>
</evidence>
<dbReference type="OrthoDB" id="1002608at2759"/>
<dbReference type="EMBL" id="JAHUZN010000005">
    <property type="protein sequence ID" value="KAG8492505.1"/>
    <property type="molecule type" value="Genomic_DNA"/>
</dbReference>
<name>A0A8J5ZC95_9ROSI</name>